<gene>
    <name evidence="1" type="ORF">Cha6605_6276</name>
</gene>
<dbReference type="EMBL" id="CP003601">
    <property type="protein sequence ID" value="AFY97102.1"/>
    <property type="molecule type" value="Genomic_DNA"/>
</dbReference>
<evidence type="ECO:0000313" key="2">
    <source>
        <dbReference type="Proteomes" id="UP000010366"/>
    </source>
</evidence>
<geneLocation type="plasmid" evidence="1 2">
    <name>pCHA6605.01</name>
</geneLocation>
<keyword evidence="2" id="KW-1185">Reference proteome</keyword>
<accession>K9UPT8</accession>
<dbReference type="RefSeq" id="WP_015328987.1">
    <property type="nucleotide sequence ID" value="NC_020053.1"/>
</dbReference>
<dbReference type="AlphaFoldDB" id="K9UPT8"/>
<dbReference type="HOGENOM" id="CLU_3133760_0_0_3"/>
<keyword evidence="1" id="KW-0614">Plasmid</keyword>
<evidence type="ECO:0000313" key="1">
    <source>
        <dbReference type="EMBL" id="AFY97102.1"/>
    </source>
</evidence>
<name>K9UPT8_CHAP6</name>
<dbReference type="Proteomes" id="UP000010366">
    <property type="component" value="Plasmid pCHA6605.01"/>
</dbReference>
<protein>
    <submittedName>
        <fullName evidence="1">Uncharacterized protein</fullName>
    </submittedName>
</protein>
<sequence length="49" mass="5729">MNTLIIPVSSIEHLSGVIETSSLPHEEEQLEFDEQLMLDREAYYQDSQY</sequence>
<reference evidence="1 2" key="1">
    <citation type="submission" date="2012-05" db="EMBL/GenBank/DDBJ databases">
        <title>Noncontiguous Finished plasmid 1 of genome of Chamaesiphon sp. PCC 6605.</title>
        <authorList>
            <consortium name="US DOE Joint Genome Institute"/>
            <person name="Gugger M."/>
            <person name="Coursin T."/>
            <person name="Rippka R."/>
            <person name="Tandeau De Marsac N."/>
            <person name="Huntemann M."/>
            <person name="Wei C.-L."/>
            <person name="Han J."/>
            <person name="Detter J.C."/>
            <person name="Han C."/>
            <person name="Tapia R."/>
            <person name="Chen A."/>
            <person name="Kyrpides N."/>
            <person name="Mavromatis K."/>
            <person name="Markowitz V."/>
            <person name="Szeto E."/>
            <person name="Ivanova N."/>
            <person name="Pagani I."/>
            <person name="Pati A."/>
            <person name="Goodwin L."/>
            <person name="Nordberg H.P."/>
            <person name="Cantor M.N."/>
            <person name="Hua S.X."/>
            <person name="Woyke T."/>
            <person name="Kerfeld C.A."/>
        </authorList>
    </citation>
    <scope>NUCLEOTIDE SEQUENCE [LARGE SCALE GENOMIC DNA]</scope>
    <source>
        <strain evidence="2">ATCC 27169 / PCC 6605</strain>
        <plasmid evidence="2">Plasmid pCHA6605.01</plasmid>
    </source>
</reference>
<dbReference type="KEGG" id="cmp:Cha6605_6276"/>
<proteinExistence type="predicted"/>
<organism evidence="1 2">
    <name type="scientific">Chamaesiphon minutus (strain ATCC 27169 / PCC 6605)</name>
    <dbReference type="NCBI Taxonomy" id="1173020"/>
    <lineage>
        <taxon>Bacteria</taxon>
        <taxon>Bacillati</taxon>
        <taxon>Cyanobacteriota</taxon>
        <taxon>Cyanophyceae</taxon>
        <taxon>Gomontiellales</taxon>
        <taxon>Chamaesiphonaceae</taxon>
        <taxon>Chamaesiphon</taxon>
    </lineage>
</organism>